<dbReference type="InterPro" id="IPR021441">
    <property type="entry name" value="DUF3090"/>
</dbReference>
<evidence type="ECO:0000313" key="2">
    <source>
        <dbReference type="Proteomes" id="UP000321234"/>
    </source>
</evidence>
<dbReference type="Pfam" id="PF11290">
    <property type="entry name" value="DUF3090"/>
    <property type="match status" value="1"/>
</dbReference>
<dbReference type="AlphaFoldDB" id="A0A5C8ZHN8"/>
<evidence type="ECO:0000313" key="1">
    <source>
        <dbReference type="EMBL" id="TXR56623.1"/>
    </source>
</evidence>
<gene>
    <name evidence="1" type="ORF">FMM08_07525</name>
</gene>
<reference evidence="1 2" key="1">
    <citation type="submission" date="2019-07" db="EMBL/GenBank/DDBJ databases">
        <title>Quadrisphaera sp. strain DD2A genome sequencing and assembly.</title>
        <authorList>
            <person name="Kim I."/>
        </authorList>
    </citation>
    <scope>NUCLEOTIDE SEQUENCE [LARGE SCALE GENOMIC DNA]</scope>
    <source>
        <strain evidence="1 2">DD2A</strain>
    </source>
</reference>
<name>A0A5C8ZHN8_9ACTN</name>
<dbReference type="Proteomes" id="UP000321234">
    <property type="component" value="Unassembled WGS sequence"/>
</dbReference>
<dbReference type="NCBIfam" id="TIGR03847">
    <property type="entry name" value="conserved hypothetical protein"/>
    <property type="match status" value="1"/>
</dbReference>
<keyword evidence="2" id="KW-1185">Reference proteome</keyword>
<protein>
    <submittedName>
        <fullName evidence="1">DUF3090 domain-containing protein</fullName>
    </submittedName>
</protein>
<proteinExistence type="predicted"/>
<comment type="caution">
    <text evidence="1">The sequence shown here is derived from an EMBL/GenBank/DDBJ whole genome shotgun (WGS) entry which is preliminary data.</text>
</comment>
<sequence>MPRQVFDFDPPERFVAGTTGPPGARTFFLQARSGTVLTSVALEKTQVSALAERVEELLDEVVRRSGGAAPVPAVTPADARDDAPLDTPIEEEFRVGTMTLAWDGDRQLVVIECFEVGDDDDGGSAVGAEEEDTRSLLRVNLTGASARAFCSRALAVVAAGRPPCPFCGDPLDPAGHVCPRANGYRR</sequence>
<dbReference type="RefSeq" id="WP_147925752.1">
    <property type="nucleotide sequence ID" value="NZ_VKAC01000004.1"/>
</dbReference>
<accession>A0A5C8ZHN8</accession>
<dbReference type="OrthoDB" id="156387at2"/>
<dbReference type="EMBL" id="VKAC01000004">
    <property type="protein sequence ID" value="TXR56623.1"/>
    <property type="molecule type" value="Genomic_DNA"/>
</dbReference>
<organism evidence="1 2">
    <name type="scientific">Quadrisphaera setariae</name>
    <dbReference type="NCBI Taxonomy" id="2593304"/>
    <lineage>
        <taxon>Bacteria</taxon>
        <taxon>Bacillati</taxon>
        <taxon>Actinomycetota</taxon>
        <taxon>Actinomycetes</taxon>
        <taxon>Kineosporiales</taxon>
        <taxon>Kineosporiaceae</taxon>
        <taxon>Quadrisphaera</taxon>
    </lineage>
</organism>